<evidence type="ECO:0000256" key="4">
    <source>
        <dbReference type="ARBA" id="ARBA00022833"/>
    </source>
</evidence>
<dbReference type="InterPro" id="IPR036961">
    <property type="entry name" value="Kinesin_motor_dom_sf"/>
</dbReference>
<dbReference type="GO" id="GO:0051015">
    <property type="term" value="F:actin filament binding"/>
    <property type="evidence" value="ECO:0007669"/>
    <property type="project" value="TreeGrafter"/>
</dbReference>
<keyword evidence="8 10" id="KW-0009">Actin-binding</keyword>
<dbReference type="OrthoDB" id="6108017at2759"/>
<dbReference type="GO" id="GO:0000146">
    <property type="term" value="F:microfilament motor activity"/>
    <property type="evidence" value="ECO:0007669"/>
    <property type="project" value="TreeGrafter"/>
</dbReference>
<dbReference type="Gene3D" id="3.40.850.10">
    <property type="entry name" value="Kinesin motor domain"/>
    <property type="match status" value="1"/>
</dbReference>
<evidence type="ECO:0000256" key="3">
    <source>
        <dbReference type="ARBA" id="ARBA00022771"/>
    </source>
</evidence>
<feature type="domain" description="Myosin motor" evidence="14">
    <location>
        <begin position="6"/>
        <end position="799"/>
    </location>
</feature>
<evidence type="ECO:0000256" key="10">
    <source>
        <dbReference type="PROSITE-ProRule" id="PRU00782"/>
    </source>
</evidence>
<evidence type="ECO:0000256" key="6">
    <source>
        <dbReference type="ARBA" id="ARBA00023123"/>
    </source>
</evidence>
<evidence type="ECO:0000313" key="16">
    <source>
        <dbReference type="Proteomes" id="UP000294530"/>
    </source>
</evidence>
<dbReference type="GeneID" id="94348075"/>
<gene>
    <name evidence="15" type="ORF">CCR75_004318</name>
</gene>
<dbReference type="Gene3D" id="1.20.120.720">
    <property type="entry name" value="Myosin VI head, motor domain, U50 subdomain"/>
    <property type="match status" value="1"/>
</dbReference>
<sequence>MSVDFSVMTSLTSLEHLHEAALLQALNERFDHDHIYTSIGDILVALNPLKPLPNLYSEKQLNAYMQVMTCAGPALKGKELPPHVFSVGGKAFSGLLKPERRNQCILVSGESGSGKTESTKFLMQFLTSVGRDPSHPKEDKGGAVEIGKRILQTNPILESFGNAQTIRNDNSSRFGKFIKIQFGEKNEIVGAQIMSYLLEKVRLLHQSPEERSFHIFYELLEGADKALLDMLGLKKGGTYELLNSYGPQFARKRAVTDKYAQLYAETVRAFQDTGVNETERLKIFKILAALLHLGNVNFSTSGAQDEAAAVTMASRLHLTKCAELMGVGVDQLEILLSCRKIKAGMEVMVLKHNPDQAKEICRSLAKAIYGRLFTWLVRRLSDEINYFDSANSISDEDDELATIGILDIFGFESLTRNGFEQLCINYANERLQAQFNEFVFVREQQVYIAEGIDWATITYPSNAACLALFDDKSNGLFSLLDQECLMPKGSNQALSTKFYRYHGGKGLADSAGPTMRHFPLLMSSASRYLRRNEKHEEHTDQDIKTSPFLATQLERVNHQFVVCHFAGRVCYNVEQFVEKNNDTLPADASDILCSSSNEVVAAIGNEDNADIPGADNRDGARRRYSMLRAPSVSAEFKCQLDRLITQIGRTEAHYVRCLKPNEVKKPGIYDRERMVEQMRSVGVLEAVRIARHGYSVRLTHAKFIELFSGFQRCLSTRDRATKMSKHDLAKCLATVLIDKLLMEDGTVRMDEKFSVLTRVTNDGQGTAFENDNRRKDVQIGRTLVFCKSSTYNQFSRYRAELRCHCATVIEKHYRGYRRRVWYQKLRGFVVHAQAIVRGFLGRKRTAKLRQLRRKNAALHIQSDWRRFVTQRKFAMILEHKHHVDAATVVQSHFRRVMAQRVFALLVMNKQRITAVIRIQACYRRWLVQQQIADQLQQNLRIAAAISIQAKCRYWLVQLHRARLQRKKIDTTAAVRIQAKCRQLLAIRKQEKLLRHKVEVFAAIRIQRLCNRWFFLRVQKRRKRELVAAAIIQRYCRRWLKLNSCVLAKVKHFRLSMAFRKFCRACQASKTTYEIKAKPPSLSVDSLASPVKRNSFSVPVTQSSSEQEDSSTSDDRMEPPLCISAPSHRRISSKQRSRASNRNRSRVSSSSYRTDNRNSLLENEIMRLQQMLVEQQNEPQPDKKCQSFSSFLPPRSRTLGLHQSTRSTRSRNGLRYSMDGASFENEFLDNDDNNSLLPPRRMHSATAAQQTDQVSALSQKIEELDAKCKFLEQLVSRTVYENAARDSFTYGRASLSAREQIIADRSLLYDERPGSDAGSDVDSIIFNMQSQMNMLRQSIATNEQTLHTSRKSHVMSLSSSTRLTRTSSSASMPSFSSFPLNEACPTFPSLPLSESQLSVGSSSNDYGRRVGSNSLKFPSTPTSSNASSSYQGHPPLAPAHFGRSMPRIVKWARSANCYECDESFSIFARRHHCRMCGNSFCHEHSSRRLSVFGIGFDDEPVRVCDNCFAEYYAASQELPSPLFSAYSFWHNK</sequence>
<accession>A0A976FLS5</accession>
<dbReference type="PROSITE" id="PS51456">
    <property type="entry name" value="MYOSIN_MOTOR"/>
    <property type="match status" value="1"/>
</dbReference>
<dbReference type="InterPro" id="IPR001609">
    <property type="entry name" value="Myosin_head_motor_dom-like"/>
</dbReference>
<dbReference type="PANTHER" id="PTHR13140">
    <property type="entry name" value="MYOSIN"/>
    <property type="match status" value="1"/>
</dbReference>
<keyword evidence="11" id="KW-0175">Coiled coil</keyword>
<dbReference type="Gene3D" id="1.20.58.530">
    <property type="match status" value="1"/>
</dbReference>
<feature type="binding site" evidence="10">
    <location>
        <begin position="109"/>
        <end position="116"/>
    </location>
    <ligand>
        <name>ATP</name>
        <dbReference type="ChEBI" id="CHEBI:30616"/>
    </ligand>
</feature>
<dbReference type="GO" id="GO:0016459">
    <property type="term" value="C:myosin complex"/>
    <property type="evidence" value="ECO:0007669"/>
    <property type="project" value="UniProtKB-KW"/>
</dbReference>
<evidence type="ECO:0000256" key="2">
    <source>
        <dbReference type="ARBA" id="ARBA00022741"/>
    </source>
</evidence>
<dbReference type="InterPro" id="IPR017455">
    <property type="entry name" value="Znf_FYVE-rel"/>
</dbReference>
<dbReference type="Gene3D" id="1.10.10.820">
    <property type="match status" value="1"/>
</dbReference>
<dbReference type="GO" id="GO:0016020">
    <property type="term" value="C:membrane"/>
    <property type="evidence" value="ECO:0007669"/>
    <property type="project" value="TreeGrafter"/>
</dbReference>
<protein>
    <recommendedName>
        <fullName evidence="17">Myosin-IB</fullName>
    </recommendedName>
</protein>
<evidence type="ECO:0000256" key="1">
    <source>
        <dbReference type="ARBA" id="ARBA00022723"/>
    </source>
</evidence>
<evidence type="ECO:0000259" key="14">
    <source>
        <dbReference type="PROSITE" id="PS51456"/>
    </source>
</evidence>
<dbReference type="GO" id="GO:0005737">
    <property type="term" value="C:cytoplasm"/>
    <property type="evidence" value="ECO:0007669"/>
    <property type="project" value="TreeGrafter"/>
</dbReference>
<evidence type="ECO:0000256" key="5">
    <source>
        <dbReference type="ARBA" id="ARBA00022840"/>
    </source>
</evidence>
<dbReference type="KEGG" id="blac:94348075"/>
<dbReference type="EMBL" id="SHOA02000016">
    <property type="protein sequence ID" value="TDH68931.1"/>
    <property type="molecule type" value="Genomic_DNA"/>
</dbReference>
<evidence type="ECO:0000256" key="9">
    <source>
        <dbReference type="PROSITE-ProRule" id="PRU00091"/>
    </source>
</evidence>
<keyword evidence="3 9" id="KW-0863">Zinc-finger</keyword>
<dbReference type="Proteomes" id="UP000294530">
    <property type="component" value="Unassembled WGS sequence"/>
</dbReference>
<dbReference type="Gene3D" id="1.20.5.4820">
    <property type="match status" value="1"/>
</dbReference>
<feature type="region of interest" description="Actin-binding" evidence="10">
    <location>
        <begin position="640"/>
        <end position="662"/>
    </location>
</feature>
<dbReference type="InterPro" id="IPR000048">
    <property type="entry name" value="IQ_motif_EF-hand-BS"/>
</dbReference>
<organism evidence="15 16">
    <name type="scientific">Bremia lactucae</name>
    <name type="common">Lettuce downy mildew</name>
    <dbReference type="NCBI Taxonomy" id="4779"/>
    <lineage>
        <taxon>Eukaryota</taxon>
        <taxon>Sar</taxon>
        <taxon>Stramenopiles</taxon>
        <taxon>Oomycota</taxon>
        <taxon>Peronosporomycetes</taxon>
        <taxon>Peronosporales</taxon>
        <taxon>Peronosporaceae</taxon>
        <taxon>Bremia</taxon>
    </lineage>
</organism>
<dbReference type="PRINTS" id="PR00193">
    <property type="entry name" value="MYOSINHEAVY"/>
</dbReference>
<feature type="domain" description="FYVE-type" evidence="13">
    <location>
        <begin position="1450"/>
        <end position="1511"/>
    </location>
</feature>
<dbReference type="Gene3D" id="1.20.5.190">
    <property type="match status" value="1"/>
</dbReference>
<dbReference type="GO" id="GO:0005524">
    <property type="term" value="F:ATP binding"/>
    <property type="evidence" value="ECO:0007669"/>
    <property type="project" value="UniProtKB-UniRule"/>
</dbReference>
<evidence type="ECO:0000256" key="11">
    <source>
        <dbReference type="SAM" id="Coils"/>
    </source>
</evidence>
<keyword evidence="16" id="KW-1185">Reference proteome</keyword>
<keyword evidence="1" id="KW-0479">Metal-binding</keyword>
<evidence type="ECO:0000256" key="8">
    <source>
        <dbReference type="ARBA" id="ARBA00023203"/>
    </source>
</evidence>
<dbReference type="InterPro" id="IPR027417">
    <property type="entry name" value="P-loop_NTPase"/>
</dbReference>
<dbReference type="RefSeq" id="XP_067818430.1">
    <property type="nucleotide sequence ID" value="XM_067962404.1"/>
</dbReference>
<dbReference type="CDD" id="cd15760">
    <property type="entry name" value="FYVE_scVPS27p_like"/>
    <property type="match status" value="1"/>
</dbReference>
<feature type="region of interest" description="Disordered" evidence="12">
    <location>
        <begin position="1397"/>
        <end position="1434"/>
    </location>
</feature>
<dbReference type="SMART" id="SM00242">
    <property type="entry name" value="MYSc"/>
    <property type="match status" value="1"/>
</dbReference>
<comment type="caution">
    <text evidence="15">The sequence shown here is derived from an EMBL/GenBank/DDBJ whole genome shotgun (WGS) entry which is preliminary data.</text>
</comment>
<dbReference type="GO" id="GO:0007015">
    <property type="term" value="P:actin filament organization"/>
    <property type="evidence" value="ECO:0007669"/>
    <property type="project" value="TreeGrafter"/>
</dbReference>
<feature type="compositionally biased region" description="Low complexity" evidence="12">
    <location>
        <begin position="1417"/>
        <end position="1428"/>
    </location>
</feature>
<feature type="compositionally biased region" description="Polar residues" evidence="12">
    <location>
        <begin position="1200"/>
        <end position="1210"/>
    </location>
</feature>
<keyword evidence="4" id="KW-0862">Zinc</keyword>
<dbReference type="InterPro" id="IPR011011">
    <property type="entry name" value="Znf_FYVE_PHD"/>
</dbReference>
<dbReference type="CDD" id="cd14902">
    <property type="entry name" value="MYSc_Myo41"/>
    <property type="match status" value="1"/>
</dbReference>
<comment type="similarity">
    <text evidence="10">Belongs to the TRAFAC class myosin-kinesin ATPase superfamily. Myosin family.</text>
</comment>
<feature type="compositionally biased region" description="Low complexity" evidence="12">
    <location>
        <begin position="1355"/>
        <end position="1367"/>
    </location>
</feature>
<keyword evidence="2 10" id="KW-0547">Nucleotide-binding</keyword>
<dbReference type="GO" id="GO:0008270">
    <property type="term" value="F:zinc ion binding"/>
    <property type="evidence" value="ECO:0007669"/>
    <property type="project" value="UniProtKB-KW"/>
</dbReference>
<evidence type="ECO:0000256" key="12">
    <source>
        <dbReference type="SAM" id="MobiDB-lite"/>
    </source>
</evidence>
<dbReference type="InterPro" id="IPR000306">
    <property type="entry name" value="Znf_FYVE"/>
</dbReference>
<dbReference type="PROSITE" id="PS50096">
    <property type="entry name" value="IQ"/>
    <property type="match status" value="3"/>
</dbReference>
<dbReference type="SUPFAM" id="SSF52540">
    <property type="entry name" value="P-loop containing nucleoside triphosphate hydrolases"/>
    <property type="match status" value="1"/>
</dbReference>
<evidence type="ECO:0000259" key="13">
    <source>
        <dbReference type="PROSITE" id="PS50178"/>
    </source>
</evidence>
<dbReference type="InterPro" id="IPR013083">
    <property type="entry name" value="Znf_RING/FYVE/PHD"/>
</dbReference>
<dbReference type="PROSITE" id="PS50178">
    <property type="entry name" value="ZF_FYVE"/>
    <property type="match status" value="1"/>
</dbReference>
<dbReference type="Pfam" id="PF01363">
    <property type="entry name" value="FYVE"/>
    <property type="match status" value="1"/>
</dbReference>
<dbReference type="Gene3D" id="3.30.40.10">
    <property type="entry name" value="Zinc/RING finger domain, C3HC4 (zinc finger)"/>
    <property type="match status" value="1"/>
</dbReference>
<feature type="region of interest" description="Disordered" evidence="12">
    <location>
        <begin position="1096"/>
        <end position="1159"/>
    </location>
</feature>
<name>A0A976FLS5_BRELC</name>
<keyword evidence="5 10" id="KW-0067">ATP-binding</keyword>
<evidence type="ECO:0008006" key="17">
    <source>
        <dbReference type="Google" id="ProtNLM"/>
    </source>
</evidence>
<evidence type="ECO:0000313" key="15">
    <source>
        <dbReference type="EMBL" id="TDH68931.1"/>
    </source>
</evidence>
<dbReference type="SUPFAM" id="SSF57903">
    <property type="entry name" value="FYVE/PHD zinc finger"/>
    <property type="match status" value="1"/>
</dbReference>
<feature type="region of interest" description="Disordered" evidence="12">
    <location>
        <begin position="1345"/>
        <end position="1367"/>
    </location>
</feature>
<feature type="compositionally biased region" description="Basic residues" evidence="12">
    <location>
        <begin position="1126"/>
        <end position="1144"/>
    </location>
</feature>
<keyword evidence="7 10" id="KW-0505">Motor protein</keyword>
<proteinExistence type="inferred from homology"/>
<keyword evidence="6 10" id="KW-0518">Myosin</keyword>
<feature type="coiled-coil region" evidence="11">
    <location>
        <begin position="1246"/>
        <end position="1273"/>
    </location>
</feature>
<dbReference type="PANTHER" id="PTHR13140:SF845">
    <property type="entry name" value="MYOSIN-LIKE PROTEIN"/>
    <property type="match status" value="1"/>
</dbReference>
<evidence type="ECO:0000256" key="7">
    <source>
        <dbReference type="ARBA" id="ARBA00023175"/>
    </source>
</evidence>
<dbReference type="SMART" id="SM00015">
    <property type="entry name" value="IQ"/>
    <property type="match status" value="6"/>
</dbReference>
<reference evidence="15 16" key="1">
    <citation type="journal article" date="2021" name="Genome Biol.">
        <title>AFLAP: assembly-free linkage analysis pipeline using k-mers from genome sequencing data.</title>
        <authorList>
            <person name="Fletcher K."/>
            <person name="Zhang L."/>
            <person name="Gil J."/>
            <person name="Han R."/>
            <person name="Cavanaugh K."/>
            <person name="Michelmore R."/>
        </authorList>
    </citation>
    <scope>NUCLEOTIDE SEQUENCE [LARGE SCALE GENOMIC DNA]</scope>
    <source>
        <strain evidence="15 16">SF5</strain>
    </source>
</reference>
<dbReference type="SMART" id="SM00064">
    <property type="entry name" value="FYVE"/>
    <property type="match status" value="1"/>
</dbReference>
<dbReference type="Pfam" id="PF00063">
    <property type="entry name" value="Myosin_head"/>
    <property type="match status" value="1"/>
</dbReference>
<dbReference type="Pfam" id="PF00612">
    <property type="entry name" value="IQ"/>
    <property type="match status" value="2"/>
</dbReference>
<feature type="region of interest" description="Disordered" evidence="12">
    <location>
        <begin position="1173"/>
        <end position="1212"/>
    </location>
</feature>